<name>A0AAW0S6Z9_9HYPO</name>
<dbReference type="EMBL" id="JAAHCF010000017">
    <property type="protein sequence ID" value="KAK8150404.1"/>
    <property type="molecule type" value="Genomic_DNA"/>
</dbReference>
<protein>
    <submittedName>
        <fullName evidence="2">Uncharacterized protein</fullName>
    </submittedName>
</protein>
<accession>A0AAW0S6Z9</accession>
<evidence type="ECO:0000313" key="2">
    <source>
        <dbReference type="EMBL" id="KAK8150404.1"/>
    </source>
</evidence>
<feature type="region of interest" description="Disordered" evidence="1">
    <location>
        <begin position="51"/>
        <end position="72"/>
    </location>
</feature>
<gene>
    <name evidence="2" type="ORF">G3M48_002145</name>
</gene>
<dbReference type="AlphaFoldDB" id="A0AAW0S6Z9"/>
<evidence type="ECO:0000256" key="1">
    <source>
        <dbReference type="SAM" id="MobiDB-lite"/>
    </source>
</evidence>
<reference evidence="2 3" key="1">
    <citation type="submission" date="2020-02" db="EMBL/GenBank/DDBJ databases">
        <title>Comparative genomics of the hypocrealean fungal genus Beauvera.</title>
        <authorList>
            <person name="Showalter D.N."/>
            <person name="Bushley K.E."/>
            <person name="Rehner S.A."/>
        </authorList>
    </citation>
    <scope>NUCLEOTIDE SEQUENCE [LARGE SCALE GENOMIC DNA]</scope>
    <source>
        <strain evidence="2 3">ARSEF4384</strain>
    </source>
</reference>
<proteinExistence type="predicted"/>
<comment type="caution">
    <text evidence="2">The sequence shown here is derived from an EMBL/GenBank/DDBJ whole genome shotgun (WGS) entry which is preliminary data.</text>
</comment>
<dbReference type="Proteomes" id="UP001397290">
    <property type="component" value="Unassembled WGS sequence"/>
</dbReference>
<keyword evidence="3" id="KW-1185">Reference proteome</keyword>
<organism evidence="2 3">
    <name type="scientific">Beauveria asiatica</name>
    <dbReference type="NCBI Taxonomy" id="1069075"/>
    <lineage>
        <taxon>Eukaryota</taxon>
        <taxon>Fungi</taxon>
        <taxon>Dikarya</taxon>
        <taxon>Ascomycota</taxon>
        <taxon>Pezizomycotina</taxon>
        <taxon>Sordariomycetes</taxon>
        <taxon>Hypocreomycetidae</taxon>
        <taxon>Hypocreales</taxon>
        <taxon>Cordycipitaceae</taxon>
        <taxon>Beauveria</taxon>
    </lineage>
</organism>
<evidence type="ECO:0000313" key="3">
    <source>
        <dbReference type="Proteomes" id="UP001397290"/>
    </source>
</evidence>
<sequence>MIHITSDHYHMGEAVTTVANLETAPISTVTHDPRRTAVTVAADTPVVVTTGAFDNGDLPLSQTPSDPWKNRK</sequence>